<dbReference type="Proteomes" id="UP001386955">
    <property type="component" value="Unassembled WGS sequence"/>
</dbReference>
<evidence type="ECO:0000313" key="1">
    <source>
        <dbReference type="EMBL" id="KAK7400493.1"/>
    </source>
</evidence>
<keyword evidence="2" id="KW-1185">Reference proteome</keyword>
<proteinExistence type="predicted"/>
<reference evidence="1 2" key="1">
    <citation type="submission" date="2024-01" db="EMBL/GenBank/DDBJ databases">
        <title>The genomes of 5 underutilized Papilionoideae crops provide insights into root nodulation and disease resistanc.</title>
        <authorList>
            <person name="Jiang F."/>
        </authorList>
    </citation>
    <scope>NUCLEOTIDE SEQUENCE [LARGE SCALE GENOMIC DNA]</scope>
    <source>
        <strain evidence="1">DUOXIRENSHENG_FW03</strain>
        <tissue evidence="1">Leaves</tissue>
    </source>
</reference>
<comment type="caution">
    <text evidence="1">The sequence shown here is derived from an EMBL/GenBank/DDBJ whole genome shotgun (WGS) entry which is preliminary data.</text>
</comment>
<sequence length="77" mass="8280">MARMIAFPCTPSACDPSNLENPPTCLSMDAAAAAAAADWLAKHGSDFVPPQPQSIILADRIGVVHFRTYIFAVFFLL</sequence>
<dbReference type="AlphaFoldDB" id="A0AAN9XNG0"/>
<accession>A0AAN9XNG0</accession>
<evidence type="ECO:0000313" key="2">
    <source>
        <dbReference type="Proteomes" id="UP001386955"/>
    </source>
</evidence>
<name>A0AAN9XNG0_PSOTE</name>
<dbReference type="EMBL" id="JAYMYS010000003">
    <property type="protein sequence ID" value="KAK7400493.1"/>
    <property type="molecule type" value="Genomic_DNA"/>
</dbReference>
<organism evidence="1 2">
    <name type="scientific">Psophocarpus tetragonolobus</name>
    <name type="common">Winged bean</name>
    <name type="synonym">Dolichos tetragonolobus</name>
    <dbReference type="NCBI Taxonomy" id="3891"/>
    <lineage>
        <taxon>Eukaryota</taxon>
        <taxon>Viridiplantae</taxon>
        <taxon>Streptophyta</taxon>
        <taxon>Embryophyta</taxon>
        <taxon>Tracheophyta</taxon>
        <taxon>Spermatophyta</taxon>
        <taxon>Magnoliopsida</taxon>
        <taxon>eudicotyledons</taxon>
        <taxon>Gunneridae</taxon>
        <taxon>Pentapetalae</taxon>
        <taxon>rosids</taxon>
        <taxon>fabids</taxon>
        <taxon>Fabales</taxon>
        <taxon>Fabaceae</taxon>
        <taxon>Papilionoideae</taxon>
        <taxon>50 kb inversion clade</taxon>
        <taxon>NPAAA clade</taxon>
        <taxon>indigoferoid/millettioid clade</taxon>
        <taxon>Phaseoleae</taxon>
        <taxon>Psophocarpus</taxon>
    </lineage>
</organism>
<gene>
    <name evidence="1" type="ORF">VNO78_11701</name>
</gene>
<protein>
    <submittedName>
        <fullName evidence="1">Uncharacterized protein</fullName>
    </submittedName>
</protein>